<gene>
    <name evidence="2" type="ORF">M407DRAFT_31193</name>
</gene>
<reference evidence="2 3" key="1">
    <citation type="submission" date="2014-04" db="EMBL/GenBank/DDBJ databases">
        <authorList>
            <consortium name="DOE Joint Genome Institute"/>
            <person name="Kuo A."/>
            <person name="Girlanda M."/>
            <person name="Perotto S."/>
            <person name="Kohler A."/>
            <person name="Nagy L.G."/>
            <person name="Floudas D."/>
            <person name="Copeland A."/>
            <person name="Barry K.W."/>
            <person name="Cichocki N."/>
            <person name="Veneault-Fourrey C."/>
            <person name="LaButti K."/>
            <person name="Lindquist E.A."/>
            <person name="Lipzen A."/>
            <person name="Lundell T."/>
            <person name="Morin E."/>
            <person name="Murat C."/>
            <person name="Sun H."/>
            <person name="Tunlid A."/>
            <person name="Henrissat B."/>
            <person name="Grigoriev I.V."/>
            <person name="Hibbett D.S."/>
            <person name="Martin F."/>
            <person name="Nordberg H.P."/>
            <person name="Cantor M.N."/>
            <person name="Hua S.X."/>
        </authorList>
    </citation>
    <scope>NUCLEOTIDE SEQUENCE [LARGE SCALE GENOMIC DNA]</scope>
    <source>
        <strain evidence="2 3">MUT 4182</strain>
    </source>
</reference>
<dbReference type="EMBL" id="KN823237">
    <property type="protein sequence ID" value="KIO19174.1"/>
    <property type="molecule type" value="Genomic_DNA"/>
</dbReference>
<feature type="transmembrane region" description="Helical" evidence="1">
    <location>
        <begin position="79"/>
        <end position="100"/>
    </location>
</feature>
<keyword evidence="1" id="KW-0472">Membrane</keyword>
<name>A0A0C3Q6Y6_9AGAM</name>
<reference evidence="3" key="2">
    <citation type="submission" date="2015-01" db="EMBL/GenBank/DDBJ databases">
        <title>Evolutionary Origins and Diversification of the Mycorrhizal Mutualists.</title>
        <authorList>
            <consortium name="DOE Joint Genome Institute"/>
            <consortium name="Mycorrhizal Genomics Consortium"/>
            <person name="Kohler A."/>
            <person name="Kuo A."/>
            <person name="Nagy L.G."/>
            <person name="Floudas D."/>
            <person name="Copeland A."/>
            <person name="Barry K.W."/>
            <person name="Cichocki N."/>
            <person name="Veneault-Fourrey C."/>
            <person name="LaButti K."/>
            <person name="Lindquist E.A."/>
            <person name="Lipzen A."/>
            <person name="Lundell T."/>
            <person name="Morin E."/>
            <person name="Murat C."/>
            <person name="Riley R."/>
            <person name="Ohm R."/>
            <person name="Sun H."/>
            <person name="Tunlid A."/>
            <person name="Henrissat B."/>
            <person name="Grigoriev I.V."/>
            <person name="Hibbett D.S."/>
            <person name="Martin F."/>
        </authorList>
    </citation>
    <scope>NUCLEOTIDE SEQUENCE [LARGE SCALE GENOMIC DNA]</scope>
    <source>
        <strain evidence="3">MUT 4182</strain>
    </source>
</reference>
<proteinExistence type="predicted"/>
<accession>A0A0C3Q6Y6</accession>
<evidence type="ECO:0000313" key="2">
    <source>
        <dbReference type="EMBL" id="KIO19174.1"/>
    </source>
</evidence>
<keyword evidence="3" id="KW-1185">Reference proteome</keyword>
<dbReference type="OrthoDB" id="2637653at2759"/>
<dbReference type="Proteomes" id="UP000054248">
    <property type="component" value="Unassembled WGS sequence"/>
</dbReference>
<feature type="transmembrane region" description="Helical" evidence="1">
    <location>
        <begin position="37"/>
        <end position="59"/>
    </location>
</feature>
<evidence type="ECO:0000256" key="1">
    <source>
        <dbReference type="SAM" id="Phobius"/>
    </source>
</evidence>
<evidence type="ECO:0000313" key="3">
    <source>
        <dbReference type="Proteomes" id="UP000054248"/>
    </source>
</evidence>
<organism evidence="2 3">
    <name type="scientific">Tulasnella calospora MUT 4182</name>
    <dbReference type="NCBI Taxonomy" id="1051891"/>
    <lineage>
        <taxon>Eukaryota</taxon>
        <taxon>Fungi</taxon>
        <taxon>Dikarya</taxon>
        <taxon>Basidiomycota</taxon>
        <taxon>Agaricomycotina</taxon>
        <taxon>Agaricomycetes</taxon>
        <taxon>Cantharellales</taxon>
        <taxon>Tulasnellaceae</taxon>
        <taxon>Tulasnella</taxon>
    </lineage>
</organism>
<dbReference type="AlphaFoldDB" id="A0A0C3Q6Y6"/>
<keyword evidence="1" id="KW-0812">Transmembrane</keyword>
<keyword evidence="1" id="KW-1133">Transmembrane helix</keyword>
<protein>
    <submittedName>
        <fullName evidence="2">Uncharacterized protein</fullName>
    </submittedName>
</protein>
<sequence length="135" mass="15477">MSVGVVETTSLAIWDLLLLSRVHALWDGRRSVVIGTYFLYFVAYCCHTVIGLICSVQLVPHINYDPLAQACVANYRPPMMSTIWTFVLTYETALFVLTLIKVIEHRTSNQIHNPLMKSLHYGQIIYYVVNAHFTR</sequence>
<dbReference type="HOGENOM" id="CLU_1887280_0_0_1"/>